<evidence type="ECO:0000256" key="1">
    <source>
        <dbReference type="SAM" id="Phobius"/>
    </source>
</evidence>
<name>A0A327NN60_9BACT</name>
<keyword evidence="1" id="KW-0472">Membrane</keyword>
<protein>
    <submittedName>
        <fullName evidence="2">Uncharacterized protein</fullName>
    </submittedName>
</protein>
<reference evidence="2 3" key="1">
    <citation type="submission" date="2018-06" db="EMBL/GenBank/DDBJ databases">
        <title>Spirosoma sp. HMF3257 Genome sequencing and assembly.</title>
        <authorList>
            <person name="Kang H."/>
            <person name="Cha I."/>
            <person name="Kim H."/>
            <person name="Kang J."/>
            <person name="Joh K."/>
        </authorList>
    </citation>
    <scope>NUCLEOTIDE SEQUENCE [LARGE SCALE GENOMIC DNA]</scope>
    <source>
        <strain evidence="2 3">HMF3257</strain>
    </source>
</reference>
<keyword evidence="1" id="KW-1133">Transmembrane helix</keyword>
<dbReference type="Proteomes" id="UP000249016">
    <property type="component" value="Unassembled WGS sequence"/>
</dbReference>
<dbReference type="EMBL" id="QLII01000001">
    <property type="protein sequence ID" value="RAI75466.1"/>
    <property type="molecule type" value="Genomic_DNA"/>
</dbReference>
<evidence type="ECO:0000313" key="2">
    <source>
        <dbReference type="EMBL" id="RAI75466.1"/>
    </source>
</evidence>
<comment type="caution">
    <text evidence="2">The sequence shown here is derived from an EMBL/GenBank/DDBJ whole genome shotgun (WGS) entry which is preliminary data.</text>
</comment>
<gene>
    <name evidence="2" type="ORF">HMF3257_17180</name>
</gene>
<evidence type="ECO:0000313" key="3">
    <source>
        <dbReference type="Proteomes" id="UP000249016"/>
    </source>
</evidence>
<proteinExistence type="predicted"/>
<feature type="transmembrane region" description="Helical" evidence="1">
    <location>
        <begin position="50"/>
        <end position="74"/>
    </location>
</feature>
<keyword evidence="1" id="KW-0812">Transmembrane</keyword>
<organism evidence="2 3">
    <name type="scientific">Spirosoma telluris</name>
    <dbReference type="NCBI Taxonomy" id="2183553"/>
    <lineage>
        <taxon>Bacteria</taxon>
        <taxon>Pseudomonadati</taxon>
        <taxon>Bacteroidota</taxon>
        <taxon>Cytophagia</taxon>
        <taxon>Cytophagales</taxon>
        <taxon>Cytophagaceae</taxon>
        <taxon>Spirosoma</taxon>
    </lineage>
</organism>
<keyword evidence="3" id="KW-1185">Reference proteome</keyword>
<accession>A0A327NN60</accession>
<dbReference type="AlphaFoldDB" id="A0A327NN60"/>
<sequence length="77" mass="8588">MVAIVLNTNLFCVLQNFILFLKIKTFPLVLKVAFTDIEVLLTPAKSVKMVVISVICIPVTSSLNETFVMIGIIYNLK</sequence>